<dbReference type="EMBL" id="BAAATK010000035">
    <property type="protein sequence ID" value="GAA2449183.1"/>
    <property type="molecule type" value="Genomic_DNA"/>
</dbReference>
<proteinExistence type="predicted"/>
<sequence>MHRLSSRGQGAVVIGAEIELPVVDGVLSGVDFGGHGAGVLLVHGSGHNAAVWADVASRLVSECRPVALDLRGHGQTRLDSTGPEQYWRDIGGVVTALAWDRPVLVGHSTGGYAVTAAAAAGLVEPAALCVVDGVVLDDRDASLAEHAALRTTEAADRLRTMFRYGWKADDDRMRAYVEQCVREAGEDWLNAGARPGLVEEVTRRSFTRCGHRWVRRPAVEEVVTVTAVEPDAEVFPAVDVYDRLTCPMTIVLAEDGFYASRRDEVRAVVDAAPGRRLIDISSHHNVPMTRPADLAAIILDLVRDRAATPAGNAG</sequence>
<dbReference type="PANTHER" id="PTHR43798:SF33">
    <property type="entry name" value="HYDROLASE, PUTATIVE (AFU_ORTHOLOGUE AFUA_2G14860)-RELATED"/>
    <property type="match status" value="1"/>
</dbReference>
<evidence type="ECO:0000313" key="2">
    <source>
        <dbReference type="EMBL" id="GAA2449183.1"/>
    </source>
</evidence>
<name>A0ABP5X968_9ACTN</name>
<reference evidence="3" key="1">
    <citation type="journal article" date="2019" name="Int. J. Syst. Evol. Microbiol.">
        <title>The Global Catalogue of Microorganisms (GCM) 10K type strain sequencing project: providing services to taxonomists for standard genome sequencing and annotation.</title>
        <authorList>
            <consortium name="The Broad Institute Genomics Platform"/>
            <consortium name="The Broad Institute Genome Sequencing Center for Infectious Disease"/>
            <person name="Wu L."/>
            <person name="Ma J."/>
        </authorList>
    </citation>
    <scope>NUCLEOTIDE SEQUENCE [LARGE SCALE GENOMIC DNA]</scope>
    <source>
        <strain evidence="3">JCM 6922</strain>
    </source>
</reference>
<dbReference type="PANTHER" id="PTHR43798">
    <property type="entry name" value="MONOACYLGLYCEROL LIPASE"/>
    <property type="match status" value="1"/>
</dbReference>
<gene>
    <name evidence="2" type="ORF">GCM10010421_46830</name>
</gene>
<dbReference type="SUPFAM" id="SSF53474">
    <property type="entry name" value="alpha/beta-Hydrolases"/>
    <property type="match status" value="1"/>
</dbReference>
<feature type="domain" description="AB hydrolase-1" evidence="1">
    <location>
        <begin position="39"/>
        <end position="296"/>
    </location>
</feature>
<dbReference type="Pfam" id="PF12697">
    <property type="entry name" value="Abhydrolase_6"/>
    <property type="match status" value="1"/>
</dbReference>
<dbReference type="InterPro" id="IPR000073">
    <property type="entry name" value="AB_hydrolase_1"/>
</dbReference>
<dbReference type="Gene3D" id="3.40.50.1820">
    <property type="entry name" value="alpha/beta hydrolase"/>
    <property type="match status" value="1"/>
</dbReference>
<comment type="caution">
    <text evidence="2">The sequence shown here is derived from an EMBL/GenBank/DDBJ whole genome shotgun (WGS) entry which is preliminary data.</text>
</comment>
<evidence type="ECO:0000313" key="3">
    <source>
        <dbReference type="Proteomes" id="UP001500460"/>
    </source>
</evidence>
<dbReference type="InterPro" id="IPR029058">
    <property type="entry name" value="AB_hydrolase_fold"/>
</dbReference>
<keyword evidence="3" id="KW-1185">Reference proteome</keyword>
<evidence type="ECO:0000259" key="1">
    <source>
        <dbReference type="Pfam" id="PF12697"/>
    </source>
</evidence>
<accession>A0ABP5X968</accession>
<organism evidence="2 3">
    <name type="scientific">Streptomyces glaucus</name>
    <dbReference type="NCBI Taxonomy" id="284029"/>
    <lineage>
        <taxon>Bacteria</taxon>
        <taxon>Bacillati</taxon>
        <taxon>Actinomycetota</taxon>
        <taxon>Actinomycetes</taxon>
        <taxon>Kitasatosporales</taxon>
        <taxon>Streptomycetaceae</taxon>
        <taxon>Streptomyces</taxon>
    </lineage>
</organism>
<protein>
    <recommendedName>
        <fullName evidence="1">AB hydrolase-1 domain-containing protein</fullName>
    </recommendedName>
</protein>
<dbReference type="InterPro" id="IPR050266">
    <property type="entry name" value="AB_hydrolase_sf"/>
</dbReference>
<dbReference type="Proteomes" id="UP001500460">
    <property type="component" value="Unassembled WGS sequence"/>
</dbReference>